<feature type="compositionally biased region" description="Polar residues" evidence="4">
    <location>
        <begin position="22"/>
        <end position="32"/>
    </location>
</feature>
<keyword evidence="3" id="KW-0539">Nucleus</keyword>
<feature type="region of interest" description="Disordered" evidence="4">
    <location>
        <begin position="15"/>
        <end position="37"/>
    </location>
</feature>
<feature type="domain" description="F-box" evidence="5">
    <location>
        <begin position="46"/>
        <end position="92"/>
    </location>
</feature>
<reference evidence="6" key="1">
    <citation type="submission" date="2020-12" db="EMBL/GenBank/DDBJ databases">
        <title>Metabolic potential, ecology and presence of endohyphal bacteria is reflected in genomic diversity of Mucoromycotina.</title>
        <authorList>
            <person name="Muszewska A."/>
            <person name="Okrasinska A."/>
            <person name="Steczkiewicz K."/>
            <person name="Drgas O."/>
            <person name="Orlowska M."/>
            <person name="Perlinska-Lenart U."/>
            <person name="Aleksandrzak-Piekarczyk T."/>
            <person name="Szatraj K."/>
            <person name="Zielenkiewicz U."/>
            <person name="Pilsyk S."/>
            <person name="Malc E."/>
            <person name="Mieczkowski P."/>
            <person name="Kruszewska J.S."/>
            <person name="Biernat P."/>
            <person name="Pawlowska J."/>
        </authorList>
    </citation>
    <scope>NUCLEOTIDE SEQUENCE</scope>
    <source>
        <strain evidence="6">WA0000051536</strain>
    </source>
</reference>
<evidence type="ECO:0000313" key="6">
    <source>
        <dbReference type="EMBL" id="KAG2187076.1"/>
    </source>
</evidence>
<dbReference type="SUPFAM" id="SSF81383">
    <property type="entry name" value="F-box domain"/>
    <property type="match status" value="1"/>
</dbReference>
<dbReference type="PROSITE" id="PS50181">
    <property type="entry name" value="FBOX"/>
    <property type="match status" value="1"/>
</dbReference>
<comment type="caution">
    <text evidence="6">The sequence shown here is derived from an EMBL/GenBank/DDBJ whole genome shotgun (WGS) entry which is preliminary data.</text>
</comment>
<dbReference type="EMBL" id="JAEPRA010000004">
    <property type="protein sequence ID" value="KAG2187076.1"/>
    <property type="molecule type" value="Genomic_DNA"/>
</dbReference>
<dbReference type="Proteomes" id="UP000612746">
    <property type="component" value="Unassembled WGS sequence"/>
</dbReference>
<dbReference type="Pfam" id="PF12937">
    <property type="entry name" value="F-box-like"/>
    <property type="match status" value="1"/>
</dbReference>
<dbReference type="Pfam" id="PF05181">
    <property type="entry name" value="XPA_C"/>
    <property type="match status" value="1"/>
</dbReference>
<sequence length="636" mass="73243">MNSDYSVTVKRNTKKISKRQITHTTHSNSKRPSTGPEVMQDVIPSLCQLDRFPAEIIFEIIGYLPPTTFLQLGYVCRRLYQVVCDAPIWERIWRTAGLPKPGRKRKSHREVVLTEAETICERCYLKSKAFGSNSPIKIMDTDDGLMISLCCQCRRDYYHKNPEPYEEAQAEGSTQTERSTRITKMRAKSEYRLTDDELEGVSVTYARNPHYRNAAPMCLYDVKQVIQMARLVHGGDIGIEAALNATIKKGNAMIEARRRNKETRKIRLEERLAKENLTNMIHYHVCSHYIESSRGGNLETIVITLQAEAEKQRLIVNRRSEIDAALAASGIQNVPLYLTEYQEYVNHGNGLVEAILSQARKLDEVVRNKVVRIQELTDKLAAAGLQNVPRHSIGYHEYVNNANGSVEEILLQARKKEEVARNQELRRQELIDKLAVAGLTLRSDSRLCQRYIGSATGVADSIVITMMEMDWFFRCTSYATSRKSFYNYYEESEYDTDDDYGWEQPRWRYSINSEKGKDEALENWINTRIVKGRYQRVDQDQDNKSRPPSSLWPTINGKWQRAVRAHAIRKLIPHYRNYHQNWIATAAAGEISVSERQLIDWLDAPETEIGSRHSSALRLIMGEHWHQELIGIISIL</sequence>
<dbReference type="GO" id="GO:0005634">
    <property type="term" value="C:nucleus"/>
    <property type="evidence" value="ECO:0007669"/>
    <property type="project" value="UniProtKB-SubCell"/>
</dbReference>
<dbReference type="SUPFAM" id="SSF46955">
    <property type="entry name" value="Putative DNA-binding domain"/>
    <property type="match status" value="1"/>
</dbReference>
<evidence type="ECO:0000256" key="2">
    <source>
        <dbReference type="ARBA" id="ARBA00022833"/>
    </source>
</evidence>
<evidence type="ECO:0000256" key="4">
    <source>
        <dbReference type="SAM" id="MobiDB-lite"/>
    </source>
</evidence>
<protein>
    <recommendedName>
        <fullName evidence="5">F-box domain-containing protein</fullName>
    </recommendedName>
</protein>
<gene>
    <name evidence="6" type="ORF">INT44_003304</name>
</gene>
<name>A0A8H7Q782_9FUNG</name>
<comment type="subcellular location">
    <subcellularLocation>
        <location evidence="1">Nucleus</location>
    </subcellularLocation>
</comment>
<dbReference type="InterPro" id="IPR009061">
    <property type="entry name" value="DNA-bd_dom_put_sf"/>
</dbReference>
<keyword evidence="7" id="KW-1185">Reference proteome</keyword>
<evidence type="ECO:0000259" key="5">
    <source>
        <dbReference type="PROSITE" id="PS50181"/>
    </source>
</evidence>
<keyword evidence="2" id="KW-0862">Zinc</keyword>
<dbReference type="Gene3D" id="3.90.530.10">
    <property type="entry name" value="XPA C-terminal domain"/>
    <property type="match status" value="1"/>
</dbReference>
<dbReference type="SMART" id="SM00256">
    <property type="entry name" value="FBOX"/>
    <property type="match status" value="1"/>
</dbReference>
<dbReference type="InterPro" id="IPR036047">
    <property type="entry name" value="F-box-like_dom_sf"/>
</dbReference>
<evidence type="ECO:0000313" key="7">
    <source>
        <dbReference type="Proteomes" id="UP000612746"/>
    </source>
</evidence>
<evidence type="ECO:0000256" key="3">
    <source>
        <dbReference type="ARBA" id="ARBA00023242"/>
    </source>
</evidence>
<dbReference type="OrthoDB" id="68328at2759"/>
<dbReference type="InterPro" id="IPR037129">
    <property type="entry name" value="XPA_sf"/>
</dbReference>
<dbReference type="AlphaFoldDB" id="A0A8H7Q782"/>
<dbReference type="InterPro" id="IPR001810">
    <property type="entry name" value="F-box_dom"/>
</dbReference>
<evidence type="ECO:0000256" key="1">
    <source>
        <dbReference type="ARBA" id="ARBA00004123"/>
    </source>
</evidence>
<organism evidence="6 7">
    <name type="scientific">Umbelopsis vinacea</name>
    <dbReference type="NCBI Taxonomy" id="44442"/>
    <lineage>
        <taxon>Eukaryota</taxon>
        <taxon>Fungi</taxon>
        <taxon>Fungi incertae sedis</taxon>
        <taxon>Mucoromycota</taxon>
        <taxon>Mucoromycotina</taxon>
        <taxon>Umbelopsidomycetes</taxon>
        <taxon>Umbelopsidales</taxon>
        <taxon>Umbelopsidaceae</taxon>
        <taxon>Umbelopsis</taxon>
    </lineage>
</organism>
<dbReference type="Gene3D" id="1.20.1280.50">
    <property type="match status" value="1"/>
</dbReference>
<accession>A0A8H7Q782</accession>
<dbReference type="CDD" id="cd21075">
    <property type="entry name" value="DBD_XPA-like"/>
    <property type="match status" value="1"/>
</dbReference>
<proteinExistence type="predicted"/>
<dbReference type="InterPro" id="IPR022656">
    <property type="entry name" value="XPA_C"/>
</dbReference>